<dbReference type="InParanoid" id="A0A161TF68"/>
<evidence type="ECO:0000313" key="1">
    <source>
        <dbReference type="EMBL" id="KZF24637.1"/>
    </source>
</evidence>
<accession>A0A161TF68</accession>
<dbReference type="EMBL" id="KV407456">
    <property type="protein sequence ID" value="KZF24637.1"/>
    <property type="molecule type" value="Genomic_DNA"/>
</dbReference>
<protein>
    <submittedName>
        <fullName evidence="1">Uncharacterized protein</fullName>
    </submittedName>
</protein>
<evidence type="ECO:0000313" key="2">
    <source>
        <dbReference type="Proteomes" id="UP000076632"/>
    </source>
</evidence>
<gene>
    <name evidence="1" type="ORF">L228DRAFT_100707</name>
</gene>
<proteinExistence type="predicted"/>
<dbReference type="RefSeq" id="XP_018190192.1">
    <property type="nucleotide sequence ID" value="XM_018328855.1"/>
</dbReference>
<reference evidence="1 2" key="1">
    <citation type="journal article" date="2016" name="Fungal Biol.">
        <title>The genome of Xylona heveae provides a window into fungal endophytism.</title>
        <authorList>
            <person name="Gazis R."/>
            <person name="Kuo A."/>
            <person name="Riley R."/>
            <person name="LaButti K."/>
            <person name="Lipzen A."/>
            <person name="Lin J."/>
            <person name="Amirebrahimi M."/>
            <person name="Hesse C.N."/>
            <person name="Spatafora J.W."/>
            <person name="Henrissat B."/>
            <person name="Hainaut M."/>
            <person name="Grigoriev I.V."/>
            <person name="Hibbett D.S."/>
        </authorList>
    </citation>
    <scope>NUCLEOTIDE SEQUENCE [LARGE SCALE GENOMIC DNA]</scope>
    <source>
        <strain evidence="1 2">TC161</strain>
    </source>
</reference>
<keyword evidence="2" id="KW-1185">Reference proteome</keyword>
<dbReference type="Proteomes" id="UP000076632">
    <property type="component" value="Unassembled WGS sequence"/>
</dbReference>
<dbReference type="AlphaFoldDB" id="A0A161TF68"/>
<dbReference type="GeneID" id="28893992"/>
<sequence>MLQFRENNGITGKGVNLLENTPREVLEKKQNCSCSNSLVRGVKKEEKKELSTCCKIDGNSKKEEEITIIKSFVNGTPKKREIFGISQNHSRKKKGQNNTPGHKVVRLKRMLKMNIMTHSLTYPLWTKVDVAVRRSVRPADNLAHFQVRLVQQAAVMVGVGVAGEVVVVVVAGAEAAAAVVVLDVRHIAELRFDNPQRTCCGPAEAEGRWKLRLRQ</sequence>
<organism evidence="1 2">
    <name type="scientific">Xylona heveae (strain CBS 132557 / TC161)</name>
    <dbReference type="NCBI Taxonomy" id="1328760"/>
    <lineage>
        <taxon>Eukaryota</taxon>
        <taxon>Fungi</taxon>
        <taxon>Dikarya</taxon>
        <taxon>Ascomycota</taxon>
        <taxon>Pezizomycotina</taxon>
        <taxon>Xylonomycetes</taxon>
        <taxon>Xylonales</taxon>
        <taxon>Xylonaceae</taxon>
        <taxon>Xylona</taxon>
    </lineage>
</organism>
<name>A0A161TF68_XYLHT</name>